<comment type="caution">
    <text evidence="2">The sequence shown here is derived from an EMBL/GenBank/DDBJ whole genome shotgun (WGS) entry which is preliminary data.</text>
</comment>
<dbReference type="GO" id="GO:0043571">
    <property type="term" value="P:maintenance of CRISPR repeat elements"/>
    <property type="evidence" value="ECO:0007669"/>
    <property type="project" value="InterPro"/>
</dbReference>
<evidence type="ECO:0000313" key="3">
    <source>
        <dbReference type="Proteomes" id="UP000309215"/>
    </source>
</evidence>
<dbReference type="NCBIfam" id="TIGR02593">
    <property type="entry name" value="CRISPR_cas5"/>
    <property type="match status" value="1"/>
</dbReference>
<sequence length="221" mass="24716">MIAVRVEAPYASFRKSYARSFAETYPIAPPATVYGMLLSLVGEWRRAAHAGVALAFAYEREPKVATVLRKLSRYKYGVAAKQSKMGNAPDYVEVLCGLSFLCWIESRREHGTRAQEGTPRLEERIVEAIRHPERVTRSGVVCLGMSDDAVDDIALVEEPIGEWRLLVPRDDGTMDLPVWVDHVGALDTRWRRYHLAPKAPLTGTPPLDHFVPILDPRAPAP</sequence>
<dbReference type="Pfam" id="PF09704">
    <property type="entry name" value="Cas_Cas5d"/>
    <property type="match status" value="1"/>
</dbReference>
<dbReference type="AlphaFoldDB" id="A0A4U1JLI2"/>
<keyword evidence="3" id="KW-1185">Reference proteome</keyword>
<dbReference type="RefSeq" id="WP_136927451.1">
    <property type="nucleotide sequence ID" value="NZ_SSMQ01000002.1"/>
</dbReference>
<dbReference type="GO" id="GO:0051607">
    <property type="term" value="P:defense response to virus"/>
    <property type="evidence" value="ECO:0007669"/>
    <property type="project" value="UniProtKB-KW"/>
</dbReference>
<dbReference type="InterPro" id="IPR013422">
    <property type="entry name" value="CRISPR-assoc_prot_Cas5_N"/>
</dbReference>
<proteinExistence type="predicted"/>
<dbReference type="NCBIfam" id="TIGR02586">
    <property type="entry name" value="cas5_cmx5_devS"/>
    <property type="match status" value="1"/>
</dbReference>
<dbReference type="OrthoDB" id="344955at2"/>
<dbReference type="InterPro" id="IPR013415">
    <property type="entry name" value="Cas5_Cmx5_DevS"/>
</dbReference>
<name>A0A4U1JLI2_9BACT</name>
<reference evidence="2 3" key="1">
    <citation type="submission" date="2019-04" db="EMBL/GenBank/DDBJ databases">
        <authorList>
            <person name="Li Y."/>
            <person name="Wang J."/>
        </authorList>
    </citation>
    <scope>NUCLEOTIDE SEQUENCE [LARGE SCALE GENOMIC DNA]</scope>
    <source>
        <strain evidence="2 3">DSM 14668</strain>
    </source>
</reference>
<dbReference type="EMBL" id="SSMQ01000002">
    <property type="protein sequence ID" value="TKD12813.1"/>
    <property type="molecule type" value="Genomic_DNA"/>
</dbReference>
<protein>
    <submittedName>
        <fullName evidence="2">Type I-MYXAN CRISPR-associated protein Cas5/Cmx5/DevS</fullName>
    </submittedName>
</protein>
<dbReference type="InterPro" id="IPR021124">
    <property type="entry name" value="CRISPR-assoc_prot_Cas5"/>
</dbReference>
<organism evidence="2 3">
    <name type="scientific">Polyangium fumosum</name>
    <dbReference type="NCBI Taxonomy" id="889272"/>
    <lineage>
        <taxon>Bacteria</taxon>
        <taxon>Pseudomonadati</taxon>
        <taxon>Myxococcota</taxon>
        <taxon>Polyangia</taxon>
        <taxon>Polyangiales</taxon>
        <taxon>Polyangiaceae</taxon>
        <taxon>Polyangium</taxon>
    </lineage>
</organism>
<gene>
    <name evidence="2" type="primary">cas5</name>
    <name evidence="2" type="ORF">E8A74_03445</name>
</gene>
<evidence type="ECO:0000313" key="2">
    <source>
        <dbReference type="EMBL" id="TKD12813.1"/>
    </source>
</evidence>
<keyword evidence="1" id="KW-0051">Antiviral defense</keyword>
<accession>A0A4U1JLI2</accession>
<evidence type="ECO:0000256" key="1">
    <source>
        <dbReference type="ARBA" id="ARBA00023118"/>
    </source>
</evidence>
<dbReference type="Proteomes" id="UP000309215">
    <property type="component" value="Unassembled WGS sequence"/>
</dbReference>